<proteinExistence type="predicted"/>
<dbReference type="Proteomes" id="UP001501285">
    <property type="component" value="Unassembled WGS sequence"/>
</dbReference>
<evidence type="ECO:0000313" key="6">
    <source>
        <dbReference type="EMBL" id="GAA2036531.1"/>
    </source>
</evidence>
<dbReference type="PANTHER" id="PTHR42847">
    <property type="entry name" value="ALKANESULFONATE MONOOXYGENASE"/>
    <property type="match status" value="1"/>
</dbReference>
<accession>A0ABP5FY54</accession>
<dbReference type="Gene3D" id="3.20.20.30">
    <property type="entry name" value="Luciferase-like domain"/>
    <property type="match status" value="1"/>
</dbReference>
<keyword evidence="3" id="KW-0560">Oxidoreductase</keyword>
<evidence type="ECO:0000256" key="3">
    <source>
        <dbReference type="ARBA" id="ARBA00023002"/>
    </source>
</evidence>
<feature type="domain" description="Luciferase-like" evidence="5">
    <location>
        <begin position="14"/>
        <end position="252"/>
    </location>
</feature>
<evidence type="ECO:0000256" key="4">
    <source>
        <dbReference type="ARBA" id="ARBA00023033"/>
    </source>
</evidence>
<dbReference type="NCBIfam" id="TIGR03560">
    <property type="entry name" value="F420_Rv1855c"/>
    <property type="match status" value="1"/>
</dbReference>
<protein>
    <submittedName>
        <fullName evidence="6">LLM class F420-dependent oxidoreductase</fullName>
    </submittedName>
</protein>
<organism evidence="6 7">
    <name type="scientific">Terrabacter terrae</name>
    <dbReference type="NCBI Taxonomy" id="318434"/>
    <lineage>
        <taxon>Bacteria</taxon>
        <taxon>Bacillati</taxon>
        <taxon>Actinomycetota</taxon>
        <taxon>Actinomycetes</taxon>
        <taxon>Micrococcales</taxon>
        <taxon>Intrasporangiaceae</taxon>
        <taxon>Terrabacter</taxon>
    </lineage>
</organism>
<keyword evidence="1" id="KW-0285">Flavoprotein</keyword>
<evidence type="ECO:0000256" key="1">
    <source>
        <dbReference type="ARBA" id="ARBA00022630"/>
    </source>
</evidence>
<dbReference type="InterPro" id="IPR036661">
    <property type="entry name" value="Luciferase-like_sf"/>
</dbReference>
<reference evidence="7" key="1">
    <citation type="journal article" date="2019" name="Int. J. Syst. Evol. Microbiol.">
        <title>The Global Catalogue of Microorganisms (GCM) 10K type strain sequencing project: providing services to taxonomists for standard genome sequencing and annotation.</title>
        <authorList>
            <consortium name="The Broad Institute Genomics Platform"/>
            <consortium name="The Broad Institute Genome Sequencing Center for Infectious Disease"/>
            <person name="Wu L."/>
            <person name="Ma J."/>
        </authorList>
    </citation>
    <scope>NUCLEOTIDE SEQUENCE [LARGE SCALE GENOMIC DNA]</scope>
    <source>
        <strain evidence="7">JCM 14283</strain>
    </source>
</reference>
<evidence type="ECO:0000256" key="2">
    <source>
        <dbReference type="ARBA" id="ARBA00022643"/>
    </source>
</evidence>
<evidence type="ECO:0000313" key="7">
    <source>
        <dbReference type="Proteomes" id="UP001501285"/>
    </source>
</evidence>
<gene>
    <name evidence="6" type="ORF">GCM10009740_29790</name>
</gene>
<dbReference type="EMBL" id="BAAANB010000021">
    <property type="protein sequence ID" value="GAA2036531.1"/>
    <property type="molecule type" value="Genomic_DNA"/>
</dbReference>
<evidence type="ECO:0000259" key="5">
    <source>
        <dbReference type="Pfam" id="PF00296"/>
    </source>
</evidence>
<dbReference type="InterPro" id="IPR019952">
    <property type="entry name" value="F420_OxRdatse_Rv1855c_pred"/>
</dbReference>
<dbReference type="PANTHER" id="PTHR42847:SF4">
    <property type="entry name" value="ALKANESULFONATE MONOOXYGENASE-RELATED"/>
    <property type="match status" value="1"/>
</dbReference>
<dbReference type="RefSeq" id="WP_343992711.1">
    <property type="nucleotide sequence ID" value="NZ_BAAANB010000021.1"/>
</dbReference>
<keyword evidence="4" id="KW-0503">Monooxygenase</keyword>
<keyword evidence="2" id="KW-0288">FMN</keyword>
<comment type="caution">
    <text evidence="6">The sequence shown here is derived from an EMBL/GenBank/DDBJ whole genome shotgun (WGS) entry which is preliminary data.</text>
</comment>
<name>A0ABP5FY54_9MICO</name>
<keyword evidence="7" id="KW-1185">Reference proteome</keyword>
<dbReference type="InterPro" id="IPR050172">
    <property type="entry name" value="SsuD_RutA_monooxygenase"/>
</dbReference>
<dbReference type="SUPFAM" id="SSF51679">
    <property type="entry name" value="Bacterial luciferase-like"/>
    <property type="match status" value="1"/>
</dbReference>
<dbReference type="InterPro" id="IPR011251">
    <property type="entry name" value="Luciferase-like_dom"/>
</dbReference>
<dbReference type="Pfam" id="PF00296">
    <property type="entry name" value="Bac_luciferase"/>
    <property type="match status" value="1"/>
</dbReference>
<sequence length="308" mass="33453">MLLGLQLMPTHPGEHGNHADTLLAVVRACEDAGLDSVWMADHFMFVDEENPDEEVPILECFVTLGAMAAVTERIRIGQLVVGAPYRNPALLAKACTTLDVISHGRSIIGLGAAWHEPEFAAYGWPFPPLRERFEMLEESVQVVDRMLTQRPASFAGRHYTVSKAYNDPRPVQQPRPPVLIGGSGEKVTLRLVAAHADMCNVAGDPAEVERLFGVLAAHCEAVGRPFEEITRCNHVSILVAADETELAAKLERHPDFAGIAGTPDTVVDRLREYAAVGSEYVTFTLPDPDDLEAIHLLGKAVVPAAADL</sequence>